<dbReference type="RefSeq" id="WP_015031955.1">
    <property type="nucleotide sequence ID" value="NC_018750.1"/>
</dbReference>
<dbReference type="Gene3D" id="2.102.10.10">
    <property type="entry name" value="Rieske [2Fe-2S] iron-sulphur domain"/>
    <property type="match status" value="1"/>
</dbReference>
<accession>F2R9T6</accession>
<dbReference type="Proteomes" id="UP000006854">
    <property type="component" value="Chromosome"/>
</dbReference>
<dbReference type="KEGG" id="sve:SVEN_0749"/>
<organism evidence="8 9">
    <name type="scientific">Streptomyces venezuelae (strain ATCC 10712 / CBS 650.69 / DSM 40230 / JCM 4526 / NBRC 13096 / PD 04745)</name>
    <dbReference type="NCBI Taxonomy" id="953739"/>
    <lineage>
        <taxon>Bacteria</taxon>
        <taxon>Bacillati</taxon>
        <taxon>Actinomycetota</taxon>
        <taxon>Actinomycetes</taxon>
        <taxon>Kitasatosporales</taxon>
        <taxon>Streptomycetaceae</taxon>
        <taxon>Streptomyces</taxon>
    </lineage>
</organism>
<evidence type="ECO:0000259" key="7">
    <source>
        <dbReference type="PROSITE" id="PS51296"/>
    </source>
</evidence>
<feature type="region of interest" description="Disordered" evidence="6">
    <location>
        <begin position="464"/>
        <end position="484"/>
    </location>
</feature>
<dbReference type="PROSITE" id="PS51296">
    <property type="entry name" value="RIESKE"/>
    <property type="match status" value="1"/>
</dbReference>
<dbReference type="SUPFAM" id="SSF51905">
    <property type="entry name" value="FAD/NAD(P)-binding domain"/>
    <property type="match status" value="1"/>
</dbReference>
<evidence type="ECO:0000256" key="2">
    <source>
        <dbReference type="ARBA" id="ARBA00022723"/>
    </source>
</evidence>
<feature type="region of interest" description="Disordered" evidence="6">
    <location>
        <begin position="1"/>
        <end position="27"/>
    </location>
</feature>
<gene>
    <name evidence="8" type="ordered locus">SVEN_0749</name>
</gene>
<dbReference type="PATRIC" id="fig|953739.5.peg.2797"/>
<evidence type="ECO:0000313" key="9">
    <source>
        <dbReference type="Proteomes" id="UP000006854"/>
    </source>
</evidence>
<keyword evidence="5" id="KW-1015">Disulfide bond</keyword>
<feature type="domain" description="Rieske" evidence="7">
    <location>
        <begin position="429"/>
        <end position="475"/>
    </location>
</feature>
<keyword evidence="3" id="KW-0408">Iron</keyword>
<evidence type="ECO:0000256" key="4">
    <source>
        <dbReference type="ARBA" id="ARBA00023014"/>
    </source>
</evidence>
<dbReference type="GO" id="GO:0046872">
    <property type="term" value="F:metal ion binding"/>
    <property type="evidence" value="ECO:0007669"/>
    <property type="project" value="UniProtKB-KW"/>
</dbReference>
<dbReference type="InterPro" id="IPR017941">
    <property type="entry name" value="Rieske_2Fe-2S"/>
</dbReference>
<dbReference type="GO" id="GO:0051537">
    <property type="term" value="F:2 iron, 2 sulfur cluster binding"/>
    <property type="evidence" value="ECO:0007669"/>
    <property type="project" value="UniProtKB-KW"/>
</dbReference>
<dbReference type="InterPro" id="IPR036188">
    <property type="entry name" value="FAD/NAD-bd_sf"/>
</dbReference>
<keyword evidence="1" id="KW-0001">2Fe-2S</keyword>
<dbReference type="PRINTS" id="PR00162">
    <property type="entry name" value="RIESKE"/>
</dbReference>
<dbReference type="PANTHER" id="PTHR13847">
    <property type="entry name" value="SARCOSINE DEHYDROGENASE-RELATED"/>
    <property type="match status" value="1"/>
</dbReference>
<sequence length="484" mass="51322">MCAARTHGAGNSYWLDSAPPGARPHPPLDGDLSADVVVVGAGIAGLCTAHELVRAGADVVLLEADRIAAGVTGHTTGKLTALHGLRYAALSRAHGAAAAARYADAQQHALDRVVRLAAELGGDAELEHRPAFTYTPDDESVPEIRAEAAAASEAGLDATVVTETGLPYPVAAAVRVDGQLQFHPRRFLLALAEDYVAHGGRLHEGTRVTGLREGAACHLTVEGGVTVDARDVVLATHFPLRCHSSLLVRLSVRRELVVAAAVAERHAPYGMYLTPEGGTRSVRTAPLAEGRRLLIVTGETFEPGSGGVRERYGRLDAWAREHLPGFAEAPEVHRWAAQDVHTPDGLPCVGHEHPDTQHVFLATGFGGWGLSNGVAAGHLLAAHVTGAPRPAWTELVDPRRLLPVRELPGVVRRQTAVARHYVAGFRPGPRCTHMGCELGFNAAEQTWECPCHGSRFATDGRVLQGPATEPLEHPPRPAGKKLGR</sequence>
<dbReference type="Gene3D" id="3.30.9.10">
    <property type="entry name" value="D-Amino Acid Oxidase, subunit A, domain 2"/>
    <property type="match status" value="1"/>
</dbReference>
<dbReference type="InterPro" id="IPR006076">
    <property type="entry name" value="FAD-dep_OxRdtase"/>
</dbReference>
<dbReference type="InterPro" id="IPR005805">
    <property type="entry name" value="Rieske_Fe-S_prot_C"/>
</dbReference>
<evidence type="ECO:0000256" key="1">
    <source>
        <dbReference type="ARBA" id="ARBA00022714"/>
    </source>
</evidence>
<dbReference type="GO" id="GO:0005737">
    <property type="term" value="C:cytoplasm"/>
    <property type="evidence" value="ECO:0007669"/>
    <property type="project" value="TreeGrafter"/>
</dbReference>
<dbReference type="Pfam" id="PF00355">
    <property type="entry name" value="Rieske"/>
    <property type="match status" value="1"/>
</dbReference>
<dbReference type="SUPFAM" id="SSF50022">
    <property type="entry name" value="ISP domain"/>
    <property type="match status" value="1"/>
</dbReference>
<keyword evidence="9" id="KW-1185">Reference proteome</keyword>
<proteinExistence type="predicted"/>
<dbReference type="Gene3D" id="3.50.50.60">
    <property type="entry name" value="FAD/NAD(P)-binding domain"/>
    <property type="match status" value="1"/>
</dbReference>
<dbReference type="Pfam" id="PF01266">
    <property type="entry name" value="DAO"/>
    <property type="match status" value="1"/>
</dbReference>
<evidence type="ECO:0000313" key="8">
    <source>
        <dbReference type="EMBL" id="CCA54036.1"/>
    </source>
</evidence>
<dbReference type="STRING" id="953739.SVEN_0749"/>
<dbReference type="eggNOG" id="COG0665">
    <property type="taxonomic scope" value="Bacteria"/>
</dbReference>
<name>F2R9T6_STRVP</name>
<dbReference type="HOGENOM" id="CLU_007884_15_1_11"/>
<dbReference type="PANTHER" id="PTHR13847:SF274">
    <property type="entry name" value="RIESKE 2FE-2S IRON-SULFUR PROTEIN YHFW-RELATED"/>
    <property type="match status" value="1"/>
</dbReference>
<evidence type="ECO:0000256" key="3">
    <source>
        <dbReference type="ARBA" id="ARBA00023004"/>
    </source>
</evidence>
<dbReference type="GO" id="GO:0016020">
    <property type="term" value="C:membrane"/>
    <property type="evidence" value="ECO:0007669"/>
    <property type="project" value="InterPro"/>
</dbReference>
<dbReference type="GeneID" id="51861338"/>
<reference evidence="8 9" key="1">
    <citation type="journal article" date="2011" name="BMC Genomics">
        <title>Genome-wide analysis of the role of GlnR in Streptomyces venezuelae provides new insights into global nitrogen regulation in actinomycetes.</title>
        <authorList>
            <person name="Pullan S.T."/>
            <person name="Bibb M.J."/>
            <person name="Merrick M."/>
        </authorList>
    </citation>
    <scope>NUCLEOTIDE SEQUENCE [LARGE SCALE GENOMIC DNA]</scope>
    <source>
        <strain evidence="8">ATCC 10712</strain>
    </source>
</reference>
<dbReference type="eggNOG" id="COG0723">
    <property type="taxonomic scope" value="Bacteria"/>
</dbReference>
<dbReference type="AlphaFoldDB" id="F2R9T6"/>
<dbReference type="InterPro" id="IPR036922">
    <property type="entry name" value="Rieske_2Fe-2S_sf"/>
</dbReference>
<dbReference type="GO" id="GO:0016705">
    <property type="term" value="F:oxidoreductase activity, acting on paired donors, with incorporation or reduction of molecular oxygen"/>
    <property type="evidence" value="ECO:0007669"/>
    <property type="project" value="UniProtKB-ARBA"/>
</dbReference>
<evidence type="ECO:0000256" key="5">
    <source>
        <dbReference type="ARBA" id="ARBA00023157"/>
    </source>
</evidence>
<keyword evidence="2" id="KW-0479">Metal-binding</keyword>
<dbReference type="GO" id="GO:0004497">
    <property type="term" value="F:monooxygenase activity"/>
    <property type="evidence" value="ECO:0007669"/>
    <property type="project" value="UniProtKB-ARBA"/>
</dbReference>
<evidence type="ECO:0000256" key="6">
    <source>
        <dbReference type="SAM" id="MobiDB-lite"/>
    </source>
</evidence>
<keyword evidence="4" id="KW-0411">Iron-sulfur</keyword>
<protein>
    <recommendedName>
        <fullName evidence="7">Rieske domain-containing protein</fullName>
    </recommendedName>
</protein>
<dbReference type="EMBL" id="FR845719">
    <property type="protein sequence ID" value="CCA54036.1"/>
    <property type="molecule type" value="Genomic_DNA"/>
</dbReference>
<dbReference type="OrthoDB" id="9767869at2"/>